<comment type="caution">
    <text evidence="4">The sequence shown here is derived from an EMBL/GenBank/DDBJ whole genome shotgun (WGS) entry which is preliminary data.</text>
</comment>
<gene>
    <name evidence="4" type="ORF">ACFO0R_12110</name>
</gene>
<dbReference type="PROSITE" id="PS00903">
    <property type="entry name" value="CYT_DCMP_DEAMINASES_1"/>
    <property type="match status" value="1"/>
</dbReference>
<dbReference type="PANTHER" id="PTHR11079">
    <property type="entry name" value="CYTOSINE DEAMINASE FAMILY MEMBER"/>
    <property type="match status" value="1"/>
</dbReference>
<keyword evidence="1" id="KW-0479">Metal-binding</keyword>
<dbReference type="GO" id="GO:0052717">
    <property type="term" value="F:tRNA-specific adenosine-34 deaminase activity"/>
    <property type="evidence" value="ECO:0007669"/>
    <property type="project" value="UniProtKB-EC"/>
</dbReference>
<evidence type="ECO:0000259" key="3">
    <source>
        <dbReference type="PROSITE" id="PS51747"/>
    </source>
</evidence>
<keyword evidence="2" id="KW-0862">Zinc</keyword>
<evidence type="ECO:0000256" key="1">
    <source>
        <dbReference type="ARBA" id="ARBA00022723"/>
    </source>
</evidence>
<protein>
    <submittedName>
        <fullName evidence="4">Nucleoside deaminase</fullName>
        <ecNumber evidence="4">3.5.4.33</ecNumber>
    </submittedName>
</protein>
<feature type="domain" description="CMP/dCMP-type deaminase" evidence="3">
    <location>
        <begin position="79"/>
        <end position="189"/>
    </location>
</feature>
<dbReference type="Pfam" id="PF00383">
    <property type="entry name" value="dCMP_cyt_deam_1"/>
    <property type="match status" value="1"/>
</dbReference>
<dbReference type="InterPro" id="IPR002125">
    <property type="entry name" value="CMP_dCMP_dom"/>
</dbReference>
<keyword evidence="4" id="KW-0378">Hydrolase</keyword>
<organism evidence="4 5">
    <name type="scientific">Chromobacterium aquaticum</name>
    <dbReference type="NCBI Taxonomy" id="467180"/>
    <lineage>
        <taxon>Bacteria</taxon>
        <taxon>Pseudomonadati</taxon>
        <taxon>Pseudomonadota</taxon>
        <taxon>Betaproteobacteria</taxon>
        <taxon>Neisseriales</taxon>
        <taxon>Chromobacteriaceae</taxon>
        <taxon>Chromobacterium</taxon>
    </lineage>
</organism>
<dbReference type="RefSeq" id="WP_231464885.1">
    <property type="nucleotide sequence ID" value="NZ_JAJOHW010000154.1"/>
</dbReference>
<dbReference type="PROSITE" id="PS51747">
    <property type="entry name" value="CYT_DCMP_DEAMINASES_2"/>
    <property type="match status" value="1"/>
</dbReference>
<reference evidence="5" key="1">
    <citation type="journal article" date="2019" name="Int. J. Syst. Evol. Microbiol.">
        <title>The Global Catalogue of Microorganisms (GCM) 10K type strain sequencing project: providing services to taxonomists for standard genome sequencing and annotation.</title>
        <authorList>
            <consortium name="The Broad Institute Genomics Platform"/>
            <consortium name="The Broad Institute Genome Sequencing Center for Infectious Disease"/>
            <person name="Wu L."/>
            <person name="Ma J."/>
        </authorList>
    </citation>
    <scope>NUCLEOTIDE SEQUENCE [LARGE SCALE GENOMIC DNA]</scope>
    <source>
        <strain evidence="5">CGMCC 4.7608</strain>
    </source>
</reference>
<dbReference type="EMBL" id="JBHSEK010000006">
    <property type="protein sequence ID" value="MFC4490369.1"/>
    <property type="molecule type" value="Genomic_DNA"/>
</dbReference>
<dbReference type="SUPFAM" id="SSF53927">
    <property type="entry name" value="Cytidine deaminase-like"/>
    <property type="match status" value="1"/>
</dbReference>
<dbReference type="InterPro" id="IPR016192">
    <property type="entry name" value="APOBEC/CMP_deaminase_Zn-bd"/>
</dbReference>
<dbReference type="InterPro" id="IPR016193">
    <property type="entry name" value="Cytidine_deaminase-like"/>
</dbReference>
<dbReference type="EC" id="3.5.4.33" evidence="4"/>
<keyword evidence="5" id="KW-1185">Reference proteome</keyword>
<proteinExistence type="predicted"/>
<sequence>MSCAPGDANRAALGVSWHEAASRLNVKIHRRKIMLSYSRRNFALMLGGMSLSHWVPASTLESSPISVQSGRSLPIAVQRFHERFMRRAIKVSAKNPAYPFGAVIVNTSTGEVLAEGVNTDSKNPTWHGEIDAINAYIDKHGNTGWSNVTLYSTGEPCAMCMAAIVWTGISRVVWASSIQAIRNAGIGQIDIPAVEVAERAREFYRPKALIGGVLADQTDLIFRNRKK</sequence>
<dbReference type="PANTHER" id="PTHR11079:SF203">
    <property type="entry name" value="CMP_DCMP-TYPE DEAMINASE DOMAIN-CONTAINING PROTEIN"/>
    <property type="match status" value="1"/>
</dbReference>
<evidence type="ECO:0000313" key="4">
    <source>
        <dbReference type="EMBL" id="MFC4490369.1"/>
    </source>
</evidence>
<name>A0ABV8ZS88_9NEIS</name>
<dbReference type="Gene3D" id="3.40.140.10">
    <property type="entry name" value="Cytidine Deaminase, domain 2"/>
    <property type="match status" value="1"/>
</dbReference>
<accession>A0ABV8ZS88</accession>
<evidence type="ECO:0000256" key="2">
    <source>
        <dbReference type="ARBA" id="ARBA00022833"/>
    </source>
</evidence>
<dbReference type="Proteomes" id="UP001595999">
    <property type="component" value="Unassembled WGS sequence"/>
</dbReference>
<evidence type="ECO:0000313" key="5">
    <source>
        <dbReference type="Proteomes" id="UP001595999"/>
    </source>
</evidence>
<dbReference type="CDD" id="cd01285">
    <property type="entry name" value="nucleoside_deaminase"/>
    <property type="match status" value="1"/>
</dbReference>